<feature type="domain" description="LarA-like N-terminal" evidence="1">
    <location>
        <begin position="34"/>
        <end position="188"/>
    </location>
</feature>
<dbReference type="EMBL" id="JBBMFM010000102">
    <property type="protein sequence ID" value="MEQ2427383.1"/>
    <property type="molecule type" value="Genomic_DNA"/>
</dbReference>
<dbReference type="InterPro" id="IPR048068">
    <property type="entry name" value="LarA-like"/>
</dbReference>
<accession>A0ABV1DC97</accession>
<dbReference type="InterPro" id="IPR018657">
    <property type="entry name" value="LarA-like_N"/>
</dbReference>
<dbReference type="PANTHER" id="PTHR33171">
    <property type="entry name" value="LAR_N DOMAIN-CONTAINING PROTEIN"/>
    <property type="match status" value="1"/>
</dbReference>
<sequence>MLHNMKEQRIWTGSGRLSLLQAEDFLEQLVKNLPKAGHILLVPPDITRCYSFGGVITAILYRKLSPYSEVHIMPALGTHRAMGRGEQIQFFGEDIPEKAFLHHDWRRDTVRIGTVPKEYCMAVSQCRYTEEIGVEVNHFVVDGSYDLILSIGQVVPHEVIGMSNYTKNILVGLGGRPMINGTHMMGALCNLETIMGNTESPVRAVFDYAEEHFLSDAPIVYMLTVAGEEDGETAVYGLFAGASRTVYEHAAALAGERCIIHAGRPARKVVAYLEPEEFSSTWVGNKAIYRTRMMIGDGGELLVIAPGVKTFGEDPEVDALIRRYGYRGTAYTMGLVNQGVFHDSAMVPAHMIHSSSEGRFKITYAVSSQGLQEPDIQKAGYGFMDVDQALERYPVATMEDGWHIMPDGEEIYLVKAPALGLWKV</sequence>
<dbReference type="Gene3D" id="3.90.226.30">
    <property type="match status" value="1"/>
</dbReference>
<dbReference type="Proteomes" id="UP001454086">
    <property type="component" value="Unassembled WGS sequence"/>
</dbReference>
<evidence type="ECO:0000313" key="3">
    <source>
        <dbReference type="Proteomes" id="UP001454086"/>
    </source>
</evidence>
<dbReference type="InterPro" id="IPR043166">
    <property type="entry name" value="LarA-like_C"/>
</dbReference>
<protein>
    <submittedName>
        <fullName evidence="2">Lactate racemase domain-containing protein</fullName>
    </submittedName>
</protein>
<dbReference type="PANTHER" id="PTHR33171:SF17">
    <property type="entry name" value="LARA-LIKE N-TERMINAL DOMAIN-CONTAINING PROTEIN"/>
    <property type="match status" value="1"/>
</dbReference>
<dbReference type="Gene3D" id="3.40.50.11440">
    <property type="match status" value="1"/>
</dbReference>
<keyword evidence="3" id="KW-1185">Reference proteome</keyword>
<proteinExistence type="predicted"/>
<name>A0ABV1DC97_9FIRM</name>
<gene>
    <name evidence="2" type="ORF">WMQ36_20665</name>
</gene>
<comment type="caution">
    <text evidence="2">The sequence shown here is derived from an EMBL/GenBank/DDBJ whole genome shotgun (WGS) entry which is preliminary data.</text>
</comment>
<dbReference type="RefSeq" id="WP_008722501.1">
    <property type="nucleotide sequence ID" value="NZ_JBBMFM010000102.1"/>
</dbReference>
<evidence type="ECO:0000313" key="2">
    <source>
        <dbReference type="EMBL" id="MEQ2427383.1"/>
    </source>
</evidence>
<reference evidence="2 3" key="1">
    <citation type="submission" date="2024-03" db="EMBL/GenBank/DDBJ databases">
        <title>Human intestinal bacterial collection.</title>
        <authorList>
            <person name="Pauvert C."/>
            <person name="Hitch T.C.A."/>
            <person name="Clavel T."/>
        </authorList>
    </citation>
    <scope>NUCLEOTIDE SEQUENCE [LARGE SCALE GENOMIC DNA]</scope>
    <source>
        <strain evidence="2 3">CLA-SR-H021</strain>
    </source>
</reference>
<dbReference type="Pfam" id="PF09861">
    <property type="entry name" value="Lar_N"/>
    <property type="match status" value="1"/>
</dbReference>
<organism evidence="2 3">
    <name type="scientific">Enterocloster hominis</name>
    <name type="common">ex Hitch et al. 2024</name>
    <dbReference type="NCBI Taxonomy" id="1917870"/>
    <lineage>
        <taxon>Bacteria</taxon>
        <taxon>Bacillati</taxon>
        <taxon>Bacillota</taxon>
        <taxon>Clostridia</taxon>
        <taxon>Lachnospirales</taxon>
        <taxon>Lachnospiraceae</taxon>
        <taxon>Enterocloster</taxon>
    </lineage>
</organism>
<evidence type="ECO:0000259" key="1">
    <source>
        <dbReference type="Pfam" id="PF09861"/>
    </source>
</evidence>